<dbReference type="EMBL" id="NXLR01000008">
    <property type="protein sequence ID" value="RDU59845.1"/>
    <property type="molecule type" value="Genomic_DNA"/>
</dbReference>
<protein>
    <submittedName>
        <fullName evidence="1">Glycosyltransferase family 2 protein</fullName>
    </submittedName>
</protein>
<comment type="caution">
    <text evidence="1">The sequence shown here is derived from an EMBL/GenBank/DDBJ whole genome shotgun (WGS) entry which is preliminary data.</text>
</comment>
<keyword evidence="2" id="KW-1185">Reference proteome</keyword>
<dbReference type="SUPFAM" id="SSF53448">
    <property type="entry name" value="Nucleotide-diphospho-sugar transferases"/>
    <property type="match status" value="1"/>
</dbReference>
<proteinExistence type="predicted"/>
<sequence length="238" mass="27876">MLYSLFNQTLLPDKIILYLSVQEFPERNSSLPKTLLCFLKLGLEIKWVEENLRSYKKLIYALREFPNEILITADDDTLYPNTWLEKLYYAYKQQPSYIHAHRAHRIRFDELTHLLPYKQWTPCISYTQTTPSFLNFPTTGGGVLYPPKSLHAKVQDVATFMELCPHADDIWFWAMAVLHGSKINVVQDNFNTFNGFEHSGEPLYKLNYTQNYNDIQLANIFAHFPQLKDKLTSSLQTL</sequence>
<evidence type="ECO:0000313" key="1">
    <source>
        <dbReference type="EMBL" id="RDU59845.1"/>
    </source>
</evidence>
<dbReference type="Proteomes" id="UP000256599">
    <property type="component" value="Unassembled WGS sequence"/>
</dbReference>
<gene>
    <name evidence="1" type="ORF">CQA63_05370</name>
</gene>
<dbReference type="GO" id="GO:0016740">
    <property type="term" value="F:transferase activity"/>
    <property type="evidence" value="ECO:0007669"/>
    <property type="project" value="UniProtKB-KW"/>
</dbReference>
<name>A0A3D8I4B2_9HELI</name>
<dbReference type="CDD" id="cd00761">
    <property type="entry name" value="Glyco_tranf_GTA_type"/>
    <property type="match status" value="1"/>
</dbReference>
<dbReference type="InterPro" id="IPR029044">
    <property type="entry name" value="Nucleotide-diphossugar_trans"/>
</dbReference>
<evidence type="ECO:0000313" key="2">
    <source>
        <dbReference type="Proteomes" id="UP000256599"/>
    </source>
</evidence>
<keyword evidence="1" id="KW-0808">Transferase</keyword>
<reference evidence="1 2" key="1">
    <citation type="submission" date="2018-04" db="EMBL/GenBank/DDBJ databases">
        <title>Novel Campyloabacter and Helicobacter Species and Strains.</title>
        <authorList>
            <person name="Mannion A.J."/>
            <person name="Shen Z."/>
            <person name="Fox J.G."/>
        </authorList>
    </citation>
    <scope>NUCLEOTIDE SEQUENCE [LARGE SCALE GENOMIC DNA]</scope>
    <source>
        <strain evidence="1 2">MIT 98-6070</strain>
    </source>
</reference>
<organism evidence="1 2">
    <name type="scientific">Helicobacter marmotae</name>
    <dbReference type="NCBI Taxonomy" id="152490"/>
    <lineage>
        <taxon>Bacteria</taxon>
        <taxon>Pseudomonadati</taxon>
        <taxon>Campylobacterota</taxon>
        <taxon>Epsilonproteobacteria</taxon>
        <taxon>Campylobacterales</taxon>
        <taxon>Helicobacteraceae</taxon>
        <taxon>Helicobacter</taxon>
    </lineage>
</organism>
<dbReference type="AlphaFoldDB" id="A0A3D8I4B2"/>
<accession>A0A3D8I4B2</accession>